<keyword evidence="5 8" id="KW-0812">Transmembrane</keyword>
<keyword evidence="3" id="KW-0813">Transport</keyword>
<dbReference type="PANTHER" id="PTHR34979:SF1">
    <property type="entry name" value="INNER MEMBRANE PROTEIN YGAZ"/>
    <property type="match status" value="1"/>
</dbReference>
<evidence type="ECO:0000256" key="4">
    <source>
        <dbReference type="ARBA" id="ARBA00022475"/>
    </source>
</evidence>
<reference evidence="9 10" key="1">
    <citation type="submission" date="2018-04" db="EMBL/GenBank/DDBJ databases">
        <title>Genomic Encyclopedia of Type Strains, Phase IV (KMG-IV): sequencing the most valuable type-strain genomes for metagenomic binning, comparative biology and taxonomic classification.</title>
        <authorList>
            <person name="Goeker M."/>
        </authorList>
    </citation>
    <scope>NUCLEOTIDE SEQUENCE [LARGE SCALE GENOMIC DNA]</scope>
    <source>
        <strain evidence="9 10">DSM 45771</strain>
    </source>
</reference>
<proteinExistence type="inferred from homology"/>
<gene>
    <name evidence="9" type="ORF">C8D89_102263</name>
</gene>
<comment type="similarity">
    <text evidence="2">Belongs to the AzlC family.</text>
</comment>
<dbReference type="EMBL" id="QEKW01000002">
    <property type="protein sequence ID" value="PVZ13113.1"/>
    <property type="molecule type" value="Genomic_DNA"/>
</dbReference>
<feature type="transmembrane region" description="Helical" evidence="8">
    <location>
        <begin position="137"/>
        <end position="160"/>
    </location>
</feature>
<accession>A0A2U1FLM9</accession>
<evidence type="ECO:0000313" key="10">
    <source>
        <dbReference type="Proteomes" id="UP000245639"/>
    </source>
</evidence>
<dbReference type="InterPro" id="IPR011606">
    <property type="entry name" value="Brnchd-chn_aa_trnsp_permease"/>
</dbReference>
<evidence type="ECO:0000256" key="7">
    <source>
        <dbReference type="ARBA" id="ARBA00023136"/>
    </source>
</evidence>
<comment type="caution">
    <text evidence="9">The sequence shown here is derived from an EMBL/GenBank/DDBJ whole genome shotgun (WGS) entry which is preliminary data.</text>
</comment>
<dbReference type="RefSeq" id="WP_116707167.1">
    <property type="nucleotide sequence ID" value="NZ_QEKW01000002.1"/>
</dbReference>
<dbReference type="GO" id="GO:0005886">
    <property type="term" value="C:plasma membrane"/>
    <property type="evidence" value="ECO:0007669"/>
    <property type="project" value="UniProtKB-SubCell"/>
</dbReference>
<keyword evidence="10" id="KW-1185">Reference proteome</keyword>
<name>A0A2U1FLM9_9PSEU</name>
<sequence>MDITLRHSPTVEVRAALRDLAPVMVGLAPFALLIGVTGVRSGVGGGTGVLSSAVLLGGSAQLTGLTMLAGGAAPLALVAAVTLVNARFLLYAAAIEPSFRDQPRWFRWVGPQFVVDPTYAMVTRRGDLADPGRFRRYWLTAGVGLAAAWVGLTVLGVVLAPVLPDSAALDVAAPAMFLAVLVPQLRARPARAGASAAAVTAVVASPLPDGIGLLCGIAVGVLAATLSDRSPSS</sequence>
<dbReference type="PANTHER" id="PTHR34979">
    <property type="entry name" value="INNER MEMBRANE PROTEIN YGAZ"/>
    <property type="match status" value="1"/>
</dbReference>
<keyword evidence="6 8" id="KW-1133">Transmembrane helix</keyword>
<evidence type="ECO:0000256" key="6">
    <source>
        <dbReference type="ARBA" id="ARBA00022989"/>
    </source>
</evidence>
<dbReference type="Proteomes" id="UP000245639">
    <property type="component" value="Unassembled WGS sequence"/>
</dbReference>
<evidence type="ECO:0000313" key="9">
    <source>
        <dbReference type="EMBL" id="PVZ13113.1"/>
    </source>
</evidence>
<feature type="transmembrane region" description="Helical" evidence="8">
    <location>
        <begin position="197"/>
        <end position="224"/>
    </location>
</feature>
<evidence type="ECO:0000256" key="8">
    <source>
        <dbReference type="SAM" id="Phobius"/>
    </source>
</evidence>
<evidence type="ECO:0000256" key="1">
    <source>
        <dbReference type="ARBA" id="ARBA00004651"/>
    </source>
</evidence>
<dbReference type="AlphaFoldDB" id="A0A2U1FLM9"/>
<feature type="transmembrane region" description="Helical" evidence="8">
    <location>
        <begin position="20"/>
        <end position="37"/>
    </location>
</feature>
<dbReference type="Pfam" id="PF03591">
    <property type="entry name" value="AzlC"/>
    <property type="match status" value="1"/>
</dbReference>
<keyword evidence="7 8" id="KW-0472">Membrane</keyword>
<protein>
    <submittedName>
        <fullName evidence="9">Putative branched-subunit amino acid permease</fullName>
    </submittedName>
</protein>
<keyword evidence="4" id="KW-1003">Cell membrane</keyword>
<dbReference type="OrthoDB" id="3177005at2"/>
<organism evidence="9 10">
    <name type="scientific">Actinomycetospora cinnamomea</name>
    <dbReference type="NCBI Taxonomy" id="663609"/>
    <lineage>
        <taxon>Bacteria</taxon>
        <taxon>Bacillati</taxon>
        <taxon>Actinomycetota</taxon>
        <taxon>Actinomycetes</taxon>
        <taxon>Pseudonocardiales</taxon>
        <taxon>Pseudonocardiaceae</taxon>
        <taxon>Actinomycetospora</taxon>
    </lineage>
</organism>
<comment type="subcellular location">
    <subcellularLocation>
        <location evidence="1">Cell membrane</location>
        <topology evidence="1">Multi-pass membrane protein</topology>
    </subcellularLocation>
</comment>
<dbReference type="GO" id="GO:1903785">
    <property type="term" value="P:L-valine transmembrane transport"/>
    <property type="evidence" value="ECO:0007669"/>
    <property type="project" value="TreeGrafter"/>
</dbReference>
<evidence type="ECO:0000256" key="2">
    <source>
        <dbReference type="ARBA" id="ARBA00010735"/>
    </source>
</evidence>
<evidence type="ECO:0000256" key="3">
    <source>
        <dbReference type="ARBA" id="ARBA00022448"/>
    </source>
</evidence>
<evidence type="ECO:0000256" key="5">
    <source>
        <dbReference type="ARBA" id="ARBA00022692"/>
    </source>
</evidence>